<dbReference type="PANTHER" id="PTHR21590">
    <property type="entry name" value="SEA DOMAIN-CONTAINING PROTEIN"/>
    <property type="match status" value="1"/>
</dbReference>
<dbReference type="PANTHER" id="PTHR21590:SF3">
    <property type="entry name" value="UPF0606 PROTEIN KIAA1549L"/>
    <property type="match status" value="1"/>
</dbReference>
<feature type="transmembrane region" description="Helical" evidence="2">
    <location>
        <begin position="638"/>
        <end position="662"/>
    </location>
</feature>
<feature type="compositionally biased region" description="Low complexity" evidence="1">
    <location>
        <begin position="195"/>
        <end position="210"/>
    </location>
</feature>
<feature type="region of interest" description="Disordered" evidence="1">
    <location>
        <begin position="244"/>
        <end position="275"/>
    </location>
</feature>
<keyword evidence="2" id="KW-0812">Transmembrane</keyword>
<feature type="compositionally biased region" description="Polar residues" evidence="1">
    <location>
        <begin position="154"/>
        <end position="163"/>
    </location>
</feature>
<evidence type="ECO:0000256" key="2">
    <source>
        <dbReference type="SAM" id="Phobius"/>
    </source>
</evidence>
<sequence length="1233" mass="134479">MASRKVLVVGSRGASGCWRRKRRCPERPGSVWRRCVMCAGITLLLLQPASARHDEGQIKTLNHSATSPIPTGSSNISSSLSPLEEGGDPLLQSHSAPAEAVSSTREQAVFSSVLTVRGISDSLVQYPASPHANPYNLTNHKIQEDPPAKGPQAPTKSALSTGSEEAPSMNPGLPTAPGTSILPLEETEPAHTEHVTSSVSTSTLLSNTTSPGTEKVGKTSIEHPNPDTVTSDSLQLTTVTATMTTPSTVTDTTVTPPSTSPMTTESTTTESSPPSCNITEKLLVRTVLSIQMKRNYLESGLRQSLVKGLTLALQKAFNDSKVHIQLERDVCTTSNVTLGYYVMSEKTVYMATAVVETLTSHGFDKLLSDLRQHAPVVLAVPVPVASWQSAPGIHLQIKTVLRFVSPTDNIKSCGFIQIMEQRLVNVFSEAQEKVEDSYGNLSVEILNTYQTGNSLAVSLVYVVWNGSVALNGTVASALINQLSAELVGYFLFFPPMIIAEPLEYHNLNTSVATREYWVITVIQDVDSSSLEGSYQSFASLMEQRLAELFLVAGRHGVRIKRATTIGGYTVQMVSIRRLPGPKNPAEMTYYVQVDGAPIAGTSAAKTLNMVDSQTMALTLGYFVQVQAEPVVKSVPSNLWILAVLTPVSLVIVVIVMAVAIICRRNRNVFKSSAFRGFHPRTKTSYRRDGSYHHQPVQGFDYAKQHMGQQGEETLAVTKETLVLSLPVRDAPLTQDKGVLQDGTASKRPQSTEIHRSKLPSEDGSVSSNGSAKLNTGRSSSAHRNTGQKATKEDTHARTEHYDSLTGSLRLISIKPMAAPLNYSYPDSTNHSQDSVTLNGEVNMGLKQKSDIEHYRNKLRQKAKRKGYSDGPTSSGGHRHSHRERLRRENASLDLEDTQGPAEDRNPSTYVKYHRSESQREPAYWSRQSLNTPSPVETELDLLVMRERARRGIRNSGYDAEPEPFEETDVDRLMSSLGFGGSHHVKGHSDSSTLSSQPSIDEVRQQMHLLLDNAFGLASAEPSGRSHHQHHSRHGPHPPYPPPQSGPYVDGVTSAPGTMDHPAGALQRGPSFEPDMHQCSLPKPVRPHCPHLHFQGFRFTQLPDMSLGSPPPLISARTGAPPGASVRRSTPDMSLKPRVSESSEMNQHNGAPYLPMNRAPFPAVTVDQSMSSYSGNPMTAVYAISANRPGYSDYFVLSPPSSYRSPSWMSYPPEPDDLPRQWGDTNPCHLETIC</sequence>
<dbReference type="Pfam" id="PF12877">
    <property type="entry name" value="KIAA1549"/>
    <property type="match status" value="2"/>
</dbReference>
<feature type="compositionally biased region" description="Low complexity" evidence="1">
    <location>
        <begin position="66"/>
        <end position="83"/>
    </location>
</feature>
<gene>
    <name evidence="3" type="ORF">AMELA_G00012050</name>
</gene>
<keyword evidence="2" id="KW-1133">Transmembrane helix</keyword>
<evidence type="ECO:0000313" key="3">
    <source>
        <dbReference type="EMBL" id="KAF4094318.1"/>
    </source>
</evidence>
<dbReference type="Proteomes" id="UP000593565">
    <property type="component" value="Unassembled WGS sequence"/>
</dbReference>
<proteinExistence type="predicted"/>
<dbReference type="InterPro" id="IPR024606">
    <property type="entry name" value="KIAA1549"/>
</dbReference>
<feature type="compositionally biased region" description="Polar residues" evidence="1">
    <location>
        <begin position="989"/>
        <end position="998"/>
    </location>
</feature>
<feature type="compositionally biased region" description="Basic and acidic residues" evidence="1">
    <location>
        <begin position="215"/>
        <end position="225"/>
    </location>
</feature>
<name>A0A7J6BKZ1_AMEME</name>
<evidence type="ECO:0000313" key="4">
    <source>
        <dbReference type="Proteomes" id="UP000593565"/>
    </source>
</evidence>
<feature type="region of interest" description="Disordered" evidence="1">
    <location>
        <begin position="1018"/>
        <end position="1078"/>
    </location>
</feature>
<feature type="region of interest" description="Disordered" evidence="1">
    <location>
        <begin position="62"/>
        <end position="106"/>
    </location>
</feature>
<feature type="region of interest" description="Disordered" evidence="1">
    <location>
        <begin position="975"/>
        <end position="998"/>
    </location>
</feature>
<feature type="region of interest" description="Disordered" evidence="1">
    <location>
        <begin position="858"/>
        <end position="907"/>
    </location>
</feature>
<organism evidence="3 4">
    <name type="scientific">Ameiurus melas</name>
    <name type="common">Black bullhead</name>
    <name type="synonym">Silurus melas</name>
    <dbReference type="NCBI Taxonomy" id="219545"/>
    <lineage>
        <taxon>Eukaryota</taxon>
        <taxon>Metazoa</taxon>
        <taxon>Chordata</taxon>
        <taxon>Craniata</taxon>
        <taxon>Vertebrata</taxon>
        <taxon>Euteleostomi</taxon>
        <taxon>Actinopterygii</taxon>
        <taxon>Neopterygii</taxon>
        <taxon>Teleostei</taxon>
        <taxon>Ostariophysi</taxon>
        <taxon>Siluriformes</taxon>
        <taxon>Ictaluridae</taxon>
        <taxon>Ameiurus</taxon>
    </lineage>
</organism>
<feature type="compositionally biased region" description="Basic residues" evidence="1">
    <location>
        <begin position="1024"/>
        <end position="1035"/>
    </location>
</feature>
<accession>A0A7J6BKZ1</accession>
<feature type="region of interest" description="Disordered" evidence="1">
    <location>
        <begin position="733"/>
        <end position="801"/>
    </location>
</feature>
<comment type="caution">
    <text evidence="3">The sequence shown here is derived from an EMBL/GenBank/DDBJ whole genome shotgun (WGS) entry which is preliminary data.</text>
</comment>
<feature type="region of interest" description="Disordered" evidence="1">
    <location>
        <begin position="1107"/>
        <end position="1146"/>
    </location>
</feature>
<feature type="compositionally biased region" description="Basic and acidic residues" evidence="1">
    <location>
        <begin position="789"/>
        <end position="801"/>
    </location>
</feature>
<protein>
    <submittedName>
        <fullName evidence="3">Uncharacterized protein</fullName>
    </submittedName>
</protein>
<feature type="compositionally biased region" description="Polar residues" evidence="1">
    <location>
        <begin position="763"/>
        <end position="788"/>
    </location>
</feature>
<feature type="region of interest" description="Disordered" evidence="1">
    <location>
        <begin position="130"/>
        <end position="231"/>
    </location>
</feature>
<keyword evidence="4" id="KW-1185">Reference proteome</keyword>
<keyword evidence="2" id="KW-0472">Membrane</keyword>
<dbReference type="AlphaFoldDB" id="A0A7J6BKZ1"/>
<dbReference type="EMBL" id="JAAGNN010000001">
    <property type="protein sequence ID" value="KAF4094318.1"/>
    <property type="molecule type" value="Genomic_DNA"/>
</dbReference>
<reference evidence="3 4" key="1">
    <citation type="submission" date="2020-02" db="EMBL/GenBank/DDBJ databases">
        <title>A chromosome-scale genome assembly of the black bullhead catfish (Ameiurus melas).</title>
        <authorList>
            <person name="Wen M."/>
            <person name="Zham M."/>
            <person name="Cabau C."/>
            <person name="Klopp C."/>
            <person name="Donnadieu C."/>
            <person name="Roques C."/>
            <person name="Bouchez O."/>
            <person name="Lampietro C."/>
            <person name="Jouanno E."/>
            <person name="Herpin A."/>
            <person name="Louis A."/>
            <person name="Berthelot C."/>
            <person name="Parey E."/>
            <person name="Roest-Crollius H."/>
            <person name="Braasch I."/>
            <person name="Postlethwait J."/>
            <person name="Robinson-Rechavi M."/>
            <person name="Echchiki A."/>
            <person name="Begum T."/>
            <person name="Montfort J."/>
            <person name="Schartl M."/>
            <person name="Bobe J."/>
            <person name="Guiguen Y."/>
        </authorList>
    </citation>
    <scope>NUCLEOTIDE SEQUENCE [LARGE SCALE GENOMIC DNA]</scope>
    <source>
        <strain evidence="3">M_S1</strain>
        <tissue evidence="3">Blood</tissue>
    </source>
</reference>
<feature type="compositionally biased region" description="Polar residues" evidence="1">
    <location>
        <begin position="742"/>
        <end position="751"/>
    </location>
</feature>
<evidence type="ECO:0000256" key="1">
    <source>
        <dbReference type="SAM" id="MobiDB-lite"/>
    </source>
</evidence>